<dbReference type="AlphaFoldDB" id="A0AAU9WKI0"/>
<dbReference type="GO" id="GO:0003824">
    <property type="term" value="F:catalytic activity"/>
    <property type="evidence" value="ECO:0007669"/>
    <property type="project" value="InterPro"/>
</dbReference>
<dbReference type="PROSITE" id="PS50837">
    <property type="entry name" value="NACHT"/>
    <property type="match status" value="1"/>
</dbReference>
<evidence type="ECO:0000256" key="1">
    <source>
        <dbReference type="ARBA" id="ARBA00022741"/>
    </source>
</evidence>
<sequence>MGKVKSKRAKTDENSLKNIYGDPPKINFSLPEISELTQDFKDWKDVQLPVDILLLTVKDCEFLSCYYYINDPFKSYVKGLGTWYFGTLGENQDVKLNVALMQYSEGSKVPGGALTVVKNAVTQLRPKAVFTVGHCSGMNQETTKLGDVVVSEKLTTYSYQKVTKDGKKFCGFTTPVSRDIAEIIKCAGHGWNPPLENPKERKVEVHCGEVLSGTEVVQAEWRQEELMKSFPGAIAIETEGEGVFSAAHELKMEWVVVKGISGYADGTEERENWQTFASVTAASLVANILNQCSIFEDWLHYKETFAETRKMEDSRASSRNSTCFLSTDSSVTEFWEWCRNQLKAFYNTMCQVKITPWDPDNTVHINDIYIQVTFLQDHRKPDGTTKKKLGDSSEVFEGDKDHPIRRRILVYGRPGIGKSTFTQKVAVDWANGRKKILEKFNLLLLIRLRDVCGISDLSTMLKTAELLSADDPMAVNNLCEYVRQNQEKVLLILDGYDEYSGGKSSPIHQIWRGSQLRDCCIIITTRPVKEDELRVPSHAQFELNGFNSWKQKKQFASKILPDKEDVKGLLKYLIKHHLVQMAEIPLLLLMLCLLWKKKKHQLPTSRAEIYVGFIQTLLDHMATKDVDNVATVKSIDEYQEELSKIGKLAFDALLEDCLHFDFTKFPLGDLFEKLIHVGFFQVSKLSAVNREKIVYFLHKSVQEFLAAWFIVQEVKVKKNETVTCFSGMDTFEKSRKMAEVLKFVCELSSEAAGIVFDHLRYVGKKEGLTNYNFTRTAFVKDFSDEQYKFIELCVDCLFCCPASDRLAVNSAFLSCVNYVVILNRKHSSIAAKTHFFKYTTSFPNYLFYSDWESNFDDFLSILFDLNAVVLTCSGEIKDFKKYLDLRDPEFFLKKSEKKNFIYLHRITDAVFCSKLLPELMSAPVCSSQPPVDNLGENEDNNVALSLTENRSDQAQQHCLSLVREVELEEVAVEDFVLLKNLLSFLTALRDIDIWGRGRDALEGNSIENAIHRINFTDNLHSLKLRNINLTAKCAAFIAESLHHSPNLHELCLSGNPLHSGVSHLAENLHHTPRLTILELNDVQMGEKECAALAASLQYLNKLERLSMSNNALGHGIIELAKNLNSVPNLTTLRLSDTNMGIDEESALARALKDVPELRILDLASNPLSGGLRDLVQHLSSVRKLRFLCLFSVRMTKTELKELRRGITLFTDYHVRVF</sequence>
<protein>
    <recommendedName>
        <fullName evidence="3">NACHT domain-containing protein</fullName>
    </recommendedName>
</protein>
<dbReference type="SUPFAM" id="SSF52540">
    <property type="entry name" value="P-loop containing nucleoside triphosphate hydrolases"/>
    <property type="match status" value="1"/>
</dbReference>
<keyword evidence="5" id="KW-1185">Reference proteome</keyword>
<comment type="caution">
    <text evidence="4">The sequence shown here is derived from an EMBL/GenBank/DDBJ whole genome shotgun (WGS) entry which is preliminary data.</text>
</comment>
<evidence type="ECO:0000313" key="5">
    <source>
        <dbReference type="Proteomes" id="UP001159428"/>
    </source>
</evidence>
<name>A0AAU9WKI0_9CNID</name>
<dbReference type="Proteomes" id="UP001159428">
    <property type="component" value="Unassembled WGS sequence"/>
</dbReference>
<reference evidence="4 5" key="1">
    <citation type="submission" date="2022-05" db="EMBL/GenBank/DDBJ databases">
        <authorList>
            <consortium name="Genoscope - CEA"/>
            <person name="William W."/>
        </authorList>
    </citation>
    <scope>NUCLEOTIDE SEQUENCE [LARGE SCALE GENOMIC DNA]</scope>
</reference>
<dbReference type="GO" id="GO:0009116">
    <property type="term" value="P:nucleoside metabolic process"/>
    <property type="evidence" value="ECO:0007669"/>
    <property type="project" value="InterPro"/>
</dbReference>
<dbReference type="InterPro" id="IPR032675">
    <property type="entry name" value="LRR_dom_sf"/>
</dbReference>
<dbReference type="SUPFAM" id="SSF52047">
    <property type="entry name" value="RNI-like"/>
    <property type="match status" value="1"/>
</dbReference>
<dbReference type="PANTHER" id="PTHR46312:SF2">
    <property type="entry name" value="NUCLEOTIDE-BINDING OLIGOMERIZATION DOMAIN-CONTAINING PROTEIN 2-LIKE"/>
    <property type="match status" value="1"/>
</dbReference>
<dbReference type="InterPro" id="IPR000845">
    <property type="entry name" value="Nucleoside_phosphorylase_d"/>
</dbReference>
<accession>A0AAU9WKI0</accession>
<dbReference type="Gene3D" id="3.40.50.300">
    <property type="entry name" value="P-loop containing nucleotide triphosphate hydrolases"/>
    <property type="match status" value="1"/>
</dbReference>
<dbReference type="EMBL" id="CALNXJ010000016">
    <property type="protein sequence ID" value="CAH3117373.1"/>
    <property type="molecule type" value="Genomic_DNA"/>
</dbReference>
<dbReference type="InterPro" id="IPR035994">
    <property type="entry name" value="Nucleoside_phosphorylase_sf"/>
</dbReference>
<dbReference type="Gene3D" id="3.80.10.10">
    <property type="entry name" value="Ribonuclease Inhibitor"/>
    <property type="match status" value="1"/>
</dbReference>
<evidence type="ECO:0000256" key="2">
    <source>
        <dbReference type="ARBA" id="ARBA00022840"/>
    </source>
</evidence>
<feature type="domain" description="NACHT" evidence="3">
    <location>
        <begin position="406"/>
        <end position="527"/>
    </location>
</feature>
<feature type="non-terminal residue" evidence="4">
    <location>
        <position position="1217"/>
    </location>
</feature>
<keyword evidence="2" id="KW-0067">ATP-binding</keyword>
<dbReference type="GO" id="GO:0005524">
    <property type="term" value="F:ATP binding"/>
    <property type="evidence" value="ECO:0007669"/>
    <property type="project" value="UniProtKB-KW"/>
</dbReference>
<dbReference type="PANTHER" id="PTHR46312">
    <property type="entry name" value="NACHT DOMAIN-CONTAINING PROTEIN"/>
    <property type="match status" value="1"/>
</dbReference>
<dbReference type="InterPro" id="IPR007111">
    <property type="entry name" value="NACHT_NTPase"/>
</dbReference>
<dbReference type="InterPro" id="IPR027417">
    <property type="entry name" value="P-loop_NTPase"/>
</dbReference>
<dbReference type="Gene3D" id="3.40.50.1580">
    <property type="entry name" value="Nucleoside phosphorylase domain"/>
    <property type="match status" value="1"/>
</dbReference>
<proteinExistence type="predicted"/>
<dbReference type="Pfam" id="PF01048">
    <property type="entry name" value="PNP_UDP_1"/>
    <property type="match status" value="1"/>
</dbReference>
<gene>
    <name evidence="4" type="ORF">PMEA_00007528</name>
</gene>
<keyword evidence="1" id="KW-0547">Nucleotide-binding</keyword>
<dbReference type="SUPFAM" id="SSF53167">
    <property type="entry name" value="Purine and uridine phosphorylases"/>
    <property type="match status" value="1"/>
</dbReference>
<dbReference type="Pfam" id="PF05729">
    <property type="entry name" value="NACHT"/>
    <property type="match status" value="1"/>
</dbReference>
<evidence type="ECO:0000313" key="4">
    <source>
        <dbReference type="EMBL" id="CAH3117373.1"/>
    </source>
</evidence>
<organism evidence="4 5">
    <name type="scientific">Pocillopora meandrina</name>
    <dbReference type="NCBI Taxonomy" id="46732"/>
    <lineage>
        <taxon>Eukaryota</taxon>
        <taxon>Metazoa</taxon>
        <taxon>Cnidaria</taxon>
        <taxon>Anthozoa</taxon>
        <taxon>Hexacorallia</taxon>
        <taxon>Scleractinia</taxon>
        <taxon>Astrocoeniina</taxon>
        <taxon>Pocilloporidae</taxon>
        <taxon>Pocillopora</taxon>
    </lineage>
</organism>
<dbReference type="SMART" id="SM00368">
    <property type="entry name" value="LRR_RI"/>
    <property type="match status" value="6"/>
</dbReference>
<evidence type="ECO:0000259" key="3">
    <source>
        <dbReference type="PROSITE" id="PS50837"/>
    </source>
</evidence>